<evidence type="ECO:0000256" key="1">
    <source>
        <dbReference type="ARBA" id="ARBA00005964"/>
    </source>
</evidence>
<proteinExistence type="inferred from homology"/>
<protein>
    <submittedName>
        <fullName evidence="5">Putative neuroligin-4, Y-linked isoform X2</fullName>
    </submittedName>
</protein>
<dbReference type="Pfam" id="PF00135">
    <property type="entry name" value="COesterase"/>
    <property type="match status" value="1"/>
</dbReference>
<evidence type="ECO:0000256" key="2">
    <source>
        <dbReference type="ARBA" id="ARBA00022729"/>
    </source>
</evidence>
<dbReference type="InterPro" id="IPR002018">
    <property type="entry name" value="CarbesteraseB"/>
</dbReference>
<evidence type="ECO:0000259" key="4">
    <source>
        <dbReference type="Pfam" id="PF00135"/>
    </source>
</evidence>
<gene>
    <name evidence="5" type="ORF">BSL78_27431</name>
</gene>
<evidence type="ECO:0000313" key="6">
    <source>
        <dbReference type="Proteomes" id="UP000230750"/>
    </source>
</evidence>
<dbReference type="STRING" id="307972.A0A2G8JJ05"/>
<evidence type="ECO:0000256" key="3">
    <source>
        <dbReference type="SAM" id="SignalP"/>
    </source>
</evidence>
<keyword evidence="2 3" id="KW-0732">Signal</keyword>
<dbReference type="InterPro" id="IPR029058">
    <property type="entry name" value="AB_hydrolase_fold"/>
</dbReference>
<comment type="caution">
    <text evidence="5">The sequence shown here is derived from an EMBL/GenBank/DDBJ whole genome shotgun (WGS) entry which is preliminary data.</text>
</comment>
<accession>A0A2G8JJ05</accession>
<dbReference type="Proteomes" id="UP000230750">
    <property type="component" value="Unassembled WGS sequence"/>
</dbReference>
<keyword evidence="6" id="KW-1185">Reference proteome</keyword>
<dbReference type="PANTHER" id="PTHR43903">
    <property type="entry name" value="NEUROLIGIN"/>
    <property type="match status" value="1"/>
</dbReference>
<dbReference type="AlphaFoldDB" id="A0A2G8JJ05"/>
<evidence type="ECO:0000313" key="5">
    <source>
        <dbReference type="EMBL" id="PIK35735.1"/>
    </source>
</evidence>
<feature type="chain" id="PRO_5013936732" evidence="3">
    <location>
        <begin position="35"/>
        <end position="148"/>
    </location>
</feature>
<dbReference type="PROSITE" id="PS00941">
    <property type="entry name" value="CARBOXYLESTERASE_B_2"/>
    <property type="match status" value="1"/>
</dbReference>
<sequence length="148" mass="16528">MKSQIQTHGVQLASAKDVFLIAFILLQLLDDSFATEAPIVTISTGLVLGKRVSLRNDFLEQVDQYLGIPYAVPPIGDKRFRGTTYPVASWDDILNATTFGPVCPQAILDVDAATPRWIQKPIEDSKPFLEKMDEDCLYINVYVPLRSK</sequence>
<dbReference type="InterPro" id="IPR019819">
    <property type="entry name" value="Carboxylesterase_B_CS"/>
</dbReference>
<feature type="signal peptide" evidence="3">
    <location>
        <begin position="1"/>
        <end position="34"/>
    </location>
</feature>
<dbReference type="Gene3D" id="3.40.50.1820">
    <property type="entry name" value="alpha/beta hydrolase"/>
    <property type="match status" value="1"/>
</dbReference>
<comment type="similarity">
    <text evidence="1">Belongs to the type-B carboxylesterase/lipase family.</text>
</comment>
<dbReference type="InterPro" id="IPR051093">
    <property type="entry name" value="Neuroligin/BSAL"/>
</dbReference>
<dbReference type="EMBL" id="MRZV01001825">
    <property type="protein sequence ID" value="PIK35735.1"/>
    <property type="molecule type" value="Genomic_DNA"/>
</dbReference>
<name>A0A2G8JJ05_STIJA</name>
<dbReference type="SUPFAM" id="SSF53474">
    <property type="entry name" value="alpha/beta-Hydrolases"/>
    <property type="match status" value="1"/>
</dbReference>
<organism evidence="5 6">
    <name type="scientific">Stichopus japonicus</name>
    <name type="common">Sea cucumber</name>
    <dbReference type="NCBI Taxonomy" id="307972"/>
    <lineage>
        <taxon>Eukaryota</taxon>
        <taxon>Metazoa</taxon>
        <taxon>Echinodermata</taxon>
        <taxon>Eleutherozoa</taxon>
        <taxon>Echinozoa</taxon>
        <taxon>Holothuroidea</taxon>
        <taxon>Aspidochirotacea</taxon>
        <taxon>Aspidochirotida</taxon>
        <taxon>Stichopodidae</taxon>
        <taxon>Apostichopus</taxon>
    </lineage>
</organism>
<reference evidence="5 6" key="1">
    <citation type="journal article" date="2017" name="PLoS Biol.">
        <title>The sea cucumber genome provides insights into morphological evolution and visceral regeneration.</title>
        <authorList>
            <person name="Zhang X."/>
            <person name="Sun L."/>
            <person name="Yuan J."/>
            <person name="Sun Y."/>
            <person name="Gao Y."/>
            <person name="Zhang L."/>
            <person name="Li S."/>
            <person name="Dai H."/>
            <person name="Hamel J.F."/>
            <person name="Liu C."/>
            <person name="Yu Y."/>
            <person name="Liu S."/>
            <person name="Lin W."/>
            <person name="Guo K."/>
            <person name="Jin S."/>
            <person name="Xu P."/>
            <person name="Storey K.B."/>
            <person name="Huan P."/>
            <person name="Zhang T."/>
            <person name="Zhou Y."/>
            <person name="Zhang J."/>
            <person name="Lin C."/>
            <person name="Li X."/>
            <person name="Xing L."/>
            <person name="Huo D."/>
            <person name="Sun M."/>
            <person name="Wang L."/>
            <person name="Mercier A."/>
            <person name="Li F."/>
            <person name="Yang H."/>
            <person name="Xiang J."/>
        </authorList>
    </citation>
    <scope>NUCLEOTIDE SEQUENCE [LARGE SCALE GENOMIC DNA]</scope>
    <source>
        <strain evidence="5">Shaxun</strain>
        <tissue evidence="5">Muscle</tissue>
    </source>
</reference>
<feature type="domain" description="Carboxylesterase type B" evidence="4">
    <location>
        <begin position="37"/>
        <end position="145"/>
    </location>
</feature>
<dbReference type="OrthoDB" id="6846267at2759"/>